<dbReference type="PANTHER" id="PTHR46401:SF2">
    <property type="entry name" value="GLYCOSYLTRANSFERASE WBBK-RELATED"/>
    <property type="match status" value="1"/>
</dbReference>
<dbReference type="PANTHER" id="PTHR46401">
    <property type="entry name" value="GLYCOSYLTRANSFERASE WBBK-RELATED"/>
    <property type="match status" value="1"/>
</dbReference>
<dbReference type="Gene3D" id="3.40.50.2000">
    <property type="entry name" value="Glycogen Phosphorylase B"/>
    <property type="match status" value="2"/>
</dbReference>
<dbReference type="SUPFAM" id="SSF53756">
    <property type="entry name" value="UDP-Glycosyltransferase/glycogen phosphorylase"/>
    <property type="match status" value="2"/>
</dbReference>
<evidence type="ECO:0000256" key="1">
    <source>
        <dbReference type="ARBA" id="ARBA00022679"/>
    </source>
</evidence>
<organism evidence="5 8">
    <name type="scientific">Aggregatibacter actinomycetemcomitans</name>
    <name type="common">Actinobacillus actinomycetemcomitans</name>
    <name type="synonym">Haemophilus actinomycetemcomitans</name>
    <dbReference type="NCBI Taxonomy" id="714"/>
    <lineage>
        <taxon>Bacteria</taxon>
        <taxon>Pseudomonadati</taxon>
        <taxon>Pseudomonadota</taxon>
        <taxon>Gammaproteobacteria</taxon>
        <taxon>Pasteurellales</taxon>
        <taxon>Pasteurellaceae</taxon>
        <taxon>Aggregatibacter</taxon>
    </lineage>
</organism>
<reference evidence="5 8" key="3">
    <citation type="submission" date="2019-08" db="EMBL/GenBank/DDBJ databases">
        <title>Whole genome sequencing of Aggregatibacter actinomycetemcomitans cultured from blood stream infections in Denmark reveals a novel phylogenetic lineage expressing serotype a membrane O polysaccharide.</title>
        <authorList>
            <person name="Nedergaard S."/>
            <person name="Kobel C.M."/>
            <person name="Nielsen M.B."/>
            <person name="Moeller R.T."/>
            <person name="Jensen A.B."/>
            <person name="Noerskov-Lauritsen N."/>
        </authorList>
    </citation>
    <scope>NUCLEOTIDE SEQUENCE [LARGE SCALE GENOMIC DNA]</scope>
    <source>
        <strain evidence="5 8">PN_563</strain>
    </source>
</reference>
<dbReference type="AlphaFoldDB" id="A0A5D0EK69"/>
<dbReference type="EMBL" id="VSED01000014">
    <property type="protein sequence ID" value="TYA38903.1"/>
    <property type="molecule type" value="Genomic_DNA"/>
</dbReference>
<keyword evidence="1 3" id="KW-0808">Transferase</keyword>
<dbReference type="Proteomes" id="UP000226080">
    <property type="component" value="Unassembled WGS sequence"/>
</dbReference>
<dbReference type="EMBL" id="CP012959">
    <property type="protein sequence ID" value="AMQ94172.1"/>
    <property type="molecule type" value="Genomic_DNA"/>
</dbReference>
<dbReference type="EMBL" id="PCGW01000010">
    <property type="protein sequence ID" value="PHO20525.1"/>
    <property type="molecule type" value="Genomic_DNA"/>
</dbReference>
<name>A0A5D0EK69_AGGAC</name>
<dbReference type="InterPro" id="IPR001296">
    <property type="entry name" value="Glyco_trans_1"/>
</dbReference>
<dbReference type="SMR" id="A0A5D0EK69"/>
<evidence type="ECO:0000313" key="8">
    <source>
        <dbReference type="Proteomes" id="UP000323012"/>
    </source>
</evidence>
<reference evidence="4 7" key="2">
    <citation type="submission" date="2017-10" db="EMBL/GenBank/DDBJ databases">
        <title>Draft genome sequences of Aggregatibacter actinomycetemcomitans strains 310a and 310b.</title>
        <authorList>
            <person name="May A.C."/>
            <person name="Ohta H."/>
            <person name="Maeda H."/>
            <person name="Kokeguchi S."/>
            <person name="Cugini C."/>
        </authorList>
    </citation>
    <scope>NUCLEOTIDE SEQUENCE [LARGE SCALE GENOMIC DNA]</scope>
    <source>
        <strain evidence="4 7">310b</strain>
    </source>
</reference>
<dbReference type="KEGG" id="aact:ACT75_06320"/>
<dbReference type="RefSeq" id="WP_005594844.1">
    <property type="nucleotide sequence ID" value="NZ_CP012959.1"/>
</dbReference>
<dbReference type="Proteomes" id="UP000323012">
    <property type="component" value="Unassembled WGS sequence"/>
</dbReference>
<evidence type="ECO:0000313" key="3">
    <source>
        <dbReference type="EMBL" id="AMQ94172.1"/>
    </source>
</evidence>
<dbReference type="Pfam" id="PF00534">
    <property type="entry name" value="Glycos_transf_1"/>
    <property type="match status" value="2"/>
</dbReference>
<evidence type="ECO:0000313" key="5">
    <source>
        <dbReference type="EMBL" id="TYA38903.1"/>
    </source>
</evidence>
<keyword evidence="7" id="KW-1185">Reference proteome</keyword>
<dbReference type="OrthoDB" id="9764577at2"/>
<feature type="domain" description="Glycosyl transferase family 1" evidence="2">
    <location>
        <begin position="788"/>
        <end position="956"/>
    </location>
</feature>
<evidence type="ECO:0000259" key="2">
    <source>
        <dbReference type="Pfam" id="PF00534"/>
    </source>
</evidence>
<evidence type="ECO:0000313" key="6">
    <source>
        <dbReference type="Proteomes" id="UP000072236"/>
    </source>
</evidence>
<proteinExistence type="predicted"/>
<sequence>MRIWFDISNISYWQGGIVGVIRAELELAYNFSKISDNILFCRVNSSGDAIEAVTREELSWLLNASTAVDGFIQYQKVYKESKKLPLSHFPKTVDNFYSTNSKLQHISLAIKFFSSLLPMYLGNKVYKFSIALENTVNRYRSKYSKILKISEKENKNKTDNPSYPFYSGDVIFSAGWKDSNKENLYKRIKMHLNGNLYLSYLIYDTILINKNTKHLYSKETESSFYRYFSWISENCDLIFYGGKTAMLDSQEIQKQKRLSIPKGIPIRFGDLPNPNLKSLTDSEITQLFDKLNIVKNKYLLCVGSIEPRKNHSILYKAYREIIDNPDKYNFSLENLPKLVFVGKLYGSEELVYNFRNDPKLKSLVVFISPTDEELDSLYKYCIFTLMPTLYEGWNLTMPESLSYNKFCISSNVAPMIEIGKDLVEYADPYNPIEWAKLIAKYCSNNSLLFEREEFIRQYWKNYSWYECAKFIFESLNNEDFPLQNMRTTLWYDLTLVNNLYRKLDGIPRVQLSMAWELYHKDNLNIRFFEFSSNQNEGTFVELPVNTVPWLSKPREEYVDFYYTHQNYKQHIYSLQHIREHNESIESGIINIKNLEPSAKRRLRISLLHVLGVLPISVLKILYSVYAKLIKKEEEKSPDILENTSSELSSNSIEKYKEVIDSIIGHPFHRGDIVLSMGLDWGSRYLQGIDVLKKTNRISSIYFIYDMIPLLEPNFYEDYIHGLYEEFFYWVCKTSDQILFGGKTALNDGKNIQKKLKIDSNGSMSFLRLGSEFSLSESASLDKNNNELKKLGIDRPFILSVGTFQIRKNHEVVYRALLQWLKETPEEEHKNLPIFVFAGRQGWLVKQLVKEMESDERVQRHLILMHPSDDELDILYKNCLFTVLPSLYEGDSLAMAESLACGKLCIASDVPPLRETGEGFADFVEPRNPQAWKEKCEHYFKNPKLLRQREKLIRNSRAFISWDECADNLLNKILNSNR</sequence>
<reference evidence="3 6" key="1">
    <citation type="submission" date="2015-10" db="EMBL/GenBank/DDBJ databases">
        <title>Tn-seq of a polymicrobial infection.</title>
        <authorList>
            <person name="Stacy A."/>
            <person name="Rumbaugh K.P."/>
            <person name="Whiteley M."/>
        </authorList>
    </citation>
    <scope>NUCLEOTIDE SEQUENCE [LARGE SCALE GENOMIC DNA]</scope>
    <source>
        <strain evidence="3 6">624</strain>
    </source>
</reference>
<dbReference type="Proteomes" id="UP000072236">
    <property type="component" value="Chromosome"/>
</dbReference>
<gene>
    <name evidence="3" type="ORF">ACT75_06320</name>
    <name evidence="4" type="ORF">CQR80_06430</name>
    <name evidence="5" type="ORF">FXB79_06370</name>
</gene>
<evidence type="ECO:0000313" key="4">
    <source>
        <dbReference type="EMBL" id="PHO20525.1"/>
    </source>
</evidence>
<dbReference type="GO" id="GO:0016757">
    <property type="term" value="F:glycosyltransferase activity"/>
    <property type="evidence" value="ECO:0007669"/>
    <property type="project" value="InterPro"/>
</dbReference>
<feature type="domain" description="Glycosyl transferase family 1" evidence="2">
    <location>
        <begin position="286"/>
        <end position="449"/>
    </location>
</feature>
<accession>A0A5D0EK69</accession>
<evidence type="ECO:0000313" key="7">
    <source>
        <dbReference type="Proteomes" id="UP000226080"/>
    </source>
</evidence>
<protein>
    <submittedName>
        <fullName evidence="3">Glycosyl transferase</fullName>
    </submittedName>
    <submittedName>
        <fullName evidence="5">Glycosyltransferase family 4 protein</fullName>
    </submittedName>
</protein>